<dbReference type="EMBL" id="CP143811">
    <property type="protein sequence ID" value="WVO22406.1"/>
    <property type="molecule type" value="Genomic_DNA"/>
</dbReference>
<feature type="region of interest" description="Disordered" evidence="1">
    <location>
        <begin position="26"/>
        <end position="58"/>
    </location>
</feature>
<dbReference type="Proteomes" id="UP001432216">
    <property type="component" value="Chromosome 6"/>
</dbReference>
<name>A0ABZ2AV36_9TREE</name>
<keyword evidence="3" id="KW-1185">Reference proteome</keyword>
<proteinExistence type="predicted"/>
<protein>
    <submittedName>
        <fullName evidence="2">Uncharacterized protein</fullName>
    </submittedName>
</protein>
<reference evidence="2 3" key="1">
    <citation type="submission" date="2024-01" db="EMBL/GenBank/DDBJ databases">
        <title>Comparative genomics of Cryptococcus and Kwoniella reveals pathogenesis evolution and contrasting modes of karyotype evolution via chromosome fusion or intercentromeric recombination.</title>
        <authorList>
            <person name="Coelho M.A."/>
            <person name="David-Palma M."/>
            <person name="Shea T."/>
            <person name="Bowers K."/>
            <person name="McGinley-Smith S."/>
            <person name="Mohammad A.W."/>
            <person name="Gnirke A."/>
            <person name="Yurkov A.M."/>
            <person name="Nowrousian M."/>
            <person name="Sun S."/>
            <person name="Cuomo C.A."/>
            <person name="Heitman J."/>
        </authorList>
    </citation>
    <scope>NUCLEOTIDE SEQUENCE [LARGE SCALE GENOMIC DNA]</scope>
    <source>
        <strain evidence="2 3">7685027</strain>
    </source>
</reference>
<sequence length="82" mass="8530">MPAAPLECGTGYTQRRAGHAVAIRGVNVGEGGGAESRGGEEGGGRQGTEPDASLSESKHHCTVLSVAYILRIPRSSRMHDKT</sequence>
<organism evidence="2 3">
    <name type="scientific">Cryptococcus decagattii</name>
    <dbReference type="NCBI Taxonomy" id="1859122"/>
    <lineage>
        <taxon>Eukaryota</taxon>
        <taxon>Fungi</taxon>
        <taxon>Dikarya</taxon>
        <taxon>Basidiomycota</taxon>
        <taxon>Agaricomycotina</taxon>
        <taxon>Tremellomycetes</taxon>
        <taxon>Tremellales</taxon>
        <taxon>Cryptococcaceae</taxon>
        <taxon>Cryptococcus</taxon>
        <taxon>Cryptococcus gattii species complex</taxon>
    </lineage>
</organism>
<dbReference type="GeneID" id="89990508"/>
<dbReference type="RefSeq" id="XP_064721645.1">
    <property type="nucleotide sequence ID" value="XM_064865573.1"/>
</dbReference>
<gene>
    <name evidence="2" type="ORF">IAS62_003736</name>
</gene>
<evidence type="ECO:0000313" key="2">
    <source>
        <dbReference type="EMBL" id="WVO22406.1"/>
    </source>
</evidence>
<evidence type="ECO:0000256" key="1">
    <source>
        <dbReference type="SAM" id="MobiDB-lite"/>
    </source>
</evidence>
<accession>A0ABZ2AV36</accession>
<evidence type="ECO:0000313" key="3">
    <source>
        <dbReference type="Proteomes" id="UP001432216"/>
    </source>
</evidence>